<evidence type="ECO:0000256" key="1">
    <source>
        <dbReference type="ARBA" id="ARBA00001947"/>
    </source>
</evidence>
<dbReference type="GO" id="GO:0051903">
    <property type="term" value="F:S-(hydroxymethyl)glutathione dehydrogenase [NAD(P)+] activity"/>
    <property type="evidence" value="ECO:0007669"/>
    <property type="project" value="TreeGrafter"/>
</dbReference>
<dbReference type="Proteomes" id="UP000318693">
    <property type="component" value="Unassembled WGS sequence"/>
</dbReference>
<dbReference type="SMART" id="SM00829">
    <property type="entry name" value="PKS_ER"/>
    <property type="match status" value="1"/>
</dbReference>
<dbReference type="InterPro" id="IPR011032">
    <property type="entry name" value="GroES-like_sf"/>
</dbReference>
<dbReference type="InterPro" id="IPR020843">
    <property type="entry name" value="ER"/>
</dbReference>
<dbReference type="Pfam" id="PF00107">
    <property type="entry name" value="ADH_zinc_N"/>
    <property type="match status" value="1"/>
</dbReference>
<evidence type="ECO:0000313" key="9">
    <source>
        <dbReference type="EMBL" id="TRW47636.1"/>
    </source>
</evidence>
<dbReference type="AlphaFoldDB" id="A0A552WY81"/>
<name>A0A552WY81_9MICO</name>
<gene>
    <name evidence="9" type="ORF">FJ693_00590</name>
</gene>
<evidence type="ECO:0000256" key="7">
    <source>
        <dbReference type="RuleBase" id="RU361277"/>
    </source>
</evidence>
<keyword evidence="5" id="KW-0560">Oxidoreductase</keyword>
<dbReference type="Gene3D" id="3.90.180.10">
    <property type="entry name" value="Medium-chain alcohol dehydrogenases, catalytic domain"/>
    <property type="match status" value="1"/>
</dbReference>
<comment type="caution">
    <text evidence="9">The sequence shown here is derived from an EMBL/GenBank/DDBJ whole genome shotgun (WGS) entry which is preliminary data.</text>
</comment>
<dbReference type="Pfam" id="PF08240">
    <property type="entry name" value="ADH_N"/>
    <property type="match status" value="1"/>
</dbReference>
<dbReference type="GO" id="GO:0046294">
    <property type="term" value="P:formaldehyde catabolic process"/>
    <property type="evidence" value="ECO:0007669"/>
    <property type="project" value="TreeGrafter"/>
</dbReference>
<dbReference type="GO" id="GO:0005829">
    <property type="term" value="C:cytosol"/>
    <property type="evidence" value="ECO:0007669"/>
    <property type="project" value="TreeGrafter"/>
</dbReference>
<dbReference type="CDD" id="cd08279">
    <property type="entry name" value="Zn_ADH_class_III"/>
    <property type="match status" value="1"/>
</dbReference>
<dbReference type="EMBL" id="VJXR01000001">
    <property type="protein sequence ID" value="TRW47636.1"/>
    <property type="molecule type" value="Genomic_DNA"/>
</dbReference>
<organism evidence="9 10">
    <name type="scientific">Georgenia yuyongxinii</name>
    <dbReference type="NCBI Taxonomy" id="2589797"/>
    <lineage>
        <taxon>Bacteria</taxon>
        <taxon>Bacillati</taxon>
        <taxon>Actinomycetota</taxon>
        <taxon>Actinomycetes</taxon>
        <taxon>Micrococcales</taxon>
        <taxon>Bogoriellaceae</taxon>
        <taxon>Georgenia</taxon>
    </lineage>
</organism>
<protein>
    <submittedName>
        <fullName evidence="9">Zn-dependent alcohol dehydrogenase</fullName>
    </submittedName>
</protein>
<evidence type="ECO:0000256" key="5">
    <source>
        <dbReference type="ARBA" id="ARBA00023002"/>
    </source>
</evidence>
<evidence type="ECO:0000259" key="8">
    <source>
        <dbReference type="SMART" id="SM00829"/>
    </source>
</evidence>
<comment type="similarity">
    <text evidence="2 7">Belongs to the zinc-containing alcohol dehydrogenase family.</text>
</comment>
<keyword evidence="6" id="KW-0520">NAD</keyword>
<keyword evidence="3 7" id="KW-0479">Metal-binding</keyword>
<evidence type="ECO:0000256" key="4">
    <source>
        <dbReference type="ARBA" id="ARBA00022833"/>
    </source>
</evidence>
<proteinExistence type="inferred from homology"/>
<evidence type="ECO:0000313" key="10">
    <source>
        <dbReference type="Proteomes" id="UP000318693"/>
    </source>
</evidence>
<keyword evidence="4 7" id="KW-0862">Zinc</keyword>
<dbReference type="RefSeq" id="WP_143416590.1">
    <property type="nucleotide sequence ID" value="NZ_VJXR01000001.1"/>
</dbReference>
<dbReference type="InterPro" id="IPR002328">
    <property type="entry name" value="ADH_Zn_CS"/>
</dbReference>
<dbReference type="PANTHER" id="PTHR43880:SF12">
    <property type="entry name" value="ALCOHOL DEHYDROGENASE CLASS-3"/>
    <property type="match status" value="1"/>
</dbReference>
<evidence type="ECO:0000256" key="2">
    <source>
        <dbReference type="ARBA" id="ARBA00008072"/>
    </source>
</evidence>
<feature type="domain" description="Enoyl reductase (ER)" evidence="8">
    <location>
        <begin position="25"/>
        <end position="380"/>
    </location>
</feature>
<keyword evidence="10" id="KW-1185">Reference proteome</keyword>
<comment type="cofactor">
    <cofactor evidence="1 7">
        <name>Zn(2+)</name>
        <dbReference type="ChEBI" id="CHEBI:29105"/>
    </cofactor>
</comment>
<accession>A0A552WY81</accession>
<dbReference type="PROSITE" id="PS00059">
    <property type="entry name" value="ADH_ZINC"/>
    <property type="match status" value="1"/>
</dbReference>
<dbReference type="SUPFAM" id="SSF51735">
    <property type="entry name" value="NAD(P)-binding Rossmann-fold domains"/>
    <property type="match status" value="1"/>
</dbReference>
<reference evidence="9 10" key="1">
    <citation type="submission" date="2019-07" db="EMBL/GenBank/DDBJ databases">
        <title>Georgenia wutianyii sp. nov. and Georgenia *** sp. nov. isolated from plateau pika (Ochotona curzoniae) in the Qinghai-Tibet plateau of China.</title>
        <authorList>
            <person name="Tian Z."/>
        </authorList>
    </citation>
    <scope>NUCLEOTIDE SEQUENCE [LARGE SCALE GENOMIC DNA]</scope>
    <source>
        <strain evidence="9 10">Z446</strain>
    </source>
</reference>
<dbReference type="InterPro" id="IPR013149">
    <property type="entry name" value="ADH-like_C"/>
</dbReference>
<dbReference type="Gene3D" id="3.40.50.720">
    <property type="entry name" value="NAD(P)-binding Rossmann-like Domain"/>
    <property type="match status" value="1"/>
</dbReference>
<sequence length="388" mass="40660">MIETSEVLVESPGTSRVSRAAVLRAVREPVEVREILVEPPRRGEVLIRMGATGVCQSDLSIYEGRLPNPLPMVLGHEGAGTVVEVGDGVTSVAPGDHVVLSWLAQCGECFYCLAGQPSQCESANGAMLKGAMTDGSTRYSIDGAPVFHMAGLGTFSEYCVVPSRSAVKIPDGIGFAQAALLGCGVLTGFGAAVNTAAVRTGETVAVVGCGGVGLNAVQGAAISGARRIVAIDHHDERLELARRMGATDALKPGDTLAREVRSLTEGRGVDVAIEAAGHQDSIHSAVRMTRRGGRVVLVGAGPEDVKLEVPAFNGIVLTEKTVVGSFYGSSRVARDLELLTRLYGSGRLKLDELVSHTFSFDEMNDALRYCADERGARAVVVFDAEAGR</sequence>
<dbReference type="GO" id="GO:0008270">
    <property type="term" value="F:zinc ion binding"/>
    <property type="evidence" value="ECO:0007669"/>
    <property type="project" value="InterPro"/>
</dbReference>
<dbReference type="InterPro" id="IPR013154">
    <property type="entry name" value="ADH-like_N"/>
</dbReference>
<dbReference type="InterPro" id="IPR036291">
    <property type="entry name" value="NAD(P)-bd_dom_sf"/>
</dbReference>
<dbReference type="FunFam" id="3.40.50.720:FF:000003">
    <property type="entry name" value="S-(hydroxymethyl)glutathione dehydrogenase"/>
    <property type="match status" value="1"/>
</dbReference>
<dbReference type="SUPFAM" id="SSF50129">
    <property type="entry name" value="GroES-like"/>
    <property type="match status" value="1"/>
</dbReference>
<evidence type="ECO:0000256" key="6">
    <source>
        <dbReference type="ARBA" id="ARBA00023027"/>
    </source>
</evidence>
<evidence type="ECO:0000256" key="3">
    <source>
        <dbReference type="ARBA" id="ARBA00022723"/>
    </source>
</evidence>
<dbReference type="PANTHER" id="PTHR43880">
    <property type="entry name" value="ALCOHOL DEHYDROGENASE"/>
    <property type="match status" value="1"/>
</dbReference>